<name>A0A8H8VJI6_ORBOL</name>
<dbReference type="Proteomes" id="UP000614610">
    <property type="component" value="Unassembled WGS sequence"/>
</dbReference>
<reference evidence="2" key="1">
    <citation type="submission" date="2019-06" db="EMBL/GenBank/DDBJ databases">
        <authorList>
            <person name="Palmer J.M."/>
        </authorList>
    </citation>
    <scope>NUCLEOTIDE SEQUENCE</scope>
    <source>
        <strain evidence="2">TWF679</strain>
    </source>
</reference>
<comment type="caution">
    <text evidence="2">The sequence shown here is derived from an EMBL/GenBank/DDBJ whole genome shotgun (WGS) entry which is preliminary data.</text>
</comment>
<dbReference type="EMBL" id="WIWT01000007">
    <property type="protein sequence ID" value="KAF3220345.1"/>
    <property type="molecule type" value="Genomic_DNA"/>
</dbReference>
<dbReference type="OrthoDB" id="5323690at2759"/>
<dbReference type="AlphaFoldDB" id="A0A8H8VJI6"/>
<evidence type="ECO:0000313" key="3">
    <source>
        <dbReference type="Proteomes" id="UP000614610"/>
    </source>
</evidence>
<protein>
    <submittedName>
        <fullName evidence="2">Uncharacterized protein</fullName>
    </submittedName>
</protein>
<evidence type="ECO:0000256" key="1">
    <source>
        <dbReference type="SAM" id="MobiDB-lite"/>
    </source>
</evidence>
<gene>
    <name evidence="2" type="ORF">TWF679_009719</name>
</gene>
<feature type="compositionally biased region" description="Polar residues" evidence="1">
    <location>
        <begin position="71"/>
        <end position="85"/>
    </location>
</feature>
<sequence length="318" mass="34367">MKTSGDRNGAGSSQEPPPFRRTESRVQKLRRNPRPTGIQCSGAVTNAVGASRRPHSTEAVYKALQEPMENPCNTKRSGCTRSSDQVPKPHPEWSLQEAIPAASNTVIGIPVLDNALNECGNIVVYGCAVEYAETMMKVDSEGNSGNVERLEIPLRPSEELPLSNVSIFSGGSGNLPTSSPEIKNFFIETLPLGPARFSRDPGQNFLAGYRRGPIVDPYGNPIHPGDNFPRRAYGVRDLNVDMIFPTCSAHTVGGGRKGAQSTGVNSLDTTMSNGTASDRPLLIPYRHPILFVDAERTFDISAAEDMLDASESGMPYIH</sequence>
<feature type="region of interest" description="Disordered" evidence="1">
    <location>
        <begin position="67"/>
        <end position="91"/>
    </location>
</feature>
<organism evidence="2 3">
    <name type="scientific">Orbilia oligospora</name>
    <name type="common">Nematode-trapping fungus</name>
    <name type="synonym">Arthrobotrys oligospora</name>
    <dbReference type="NCBI Taxonomy" id="2813651"/>
    <lineage>
        <taxon>Eukaryota</taxon>
        <taxon>Fungi</taxon>
        <taxon>Dikarya</taxon>
        <taxon>Ascomycota</taxon>
        <taxon>Pezizomycotina</taxon>
        <taxon>Orbiliomycetes</taxon>
        <taxon>Orbiliales</taxon>
        <taxon>Orbiliaceae</taxon>
        <taxon>Orbilia</taxon>
    </lineage>
</organism>
<feature type="region of interest" description="Disordered" evidence="1">
    <location>
        <begin position="1"/>
        <end position="55"/>
    </location>
</feature>
<proteinExistence type="predicted"/>
<evidence type="ECO:0000313" key="2">
    <source>
        <dbReference type="EMBL" id="KAF3220345.1"/>
    </source>
</evidence>
<accession>A0A8H8VJI6</accession>